<dbReference type="EMBL" id="JPQZ01000020">
    <property type="protein sequence ID" value="KKO75485.1"/>
    <property type="molecule type" value="Genomic_DNA"/>
</dbReference>
<accession>A0A0F9WFH9</accession>
<dbReference type="GeneID" id="36319333"/>
<dbReference type="Proteomes" id="UP000034350">
    <property type="component" value="Unassembled WGS sequence"/>
</dbReference>
<evidence type="ECO:0000313" key="2">
    <source>
        <dbReference type="Proteomes" id="UP000034350"/>
    </source>
</evidence>
<reference evidence="1 2" key="1">
    <citation type="journal article" date="2015" name="Environ. Microbiol.">
        <title>Genome analyses suggest the presence of polyploidy and recent human-driven expansions in eight global populations of the honeybee pathogen Nosema ceranae.</title>
        <authorList>
            <person name="Pelin A."/>
            <person name="Selman M."/>
            <person name="Aris-Brosou S."/>
            <person name="Farinelli L."/>
            <person name="Corradi N."/>
        </authorList>
    </citation>
    <scope>NUCLEOTIDE SEQUENCE [LARGE SCALE GENOMIC DNA]</scope>
    <source>
        <strain evidence="1 2">PA08 1199</strain>
    </source>
</reference>
<keyword evidence="2" id="KW-1185">Reference proteome</keyword>
<comment type="caution">
    <text evidence="1">The sequence shown here is derived from an EMBL/GenBank/DDBJ whole genome shotgun (WGS) entry which is preliminary data.</text>
</comment>
<organism evidence="1 2">
    <name type="scientific">Vairimorpha ceranae</name>
    <dbReference type="NCBI Taxonomy" id="40302"/>
    <lineage>
        <taxon>Eukaryota</taxon>
        <taxon>Fungi</taxon>
        <taxon>Fungi incertae sedis</taxon>
        <taxon>Microsporidia</taxon>
        <taxon>Nosematidae</taxon>
        <taxon>Vairimorpha</taxon>
    </lineage>
</organism>
<evidence type="ECO:0000313" key="1">
    <source>
        <dbReference type="EMBL" id="KKO75485.1"/>
    </source>
</evidence>
<proteinExistence type="predicted"/>
<dbReference type="RefSeq" id="XP_024331227.1">
    <property type="nucleotide sequence ID" value="XM_024474414.1"/>
</dbReference>
<sequence length="61" mass="6964">MLGCNYFQIYHFLNISAVEIAKYKSLLINVVGMYLKQGQLLVVVLVPLSKWMKMCFHGVGL</sequence>
<protein>
    <submittedName>
        <fullName evidence="1">Uncharacterized protein</fullName>
    </submittedName>
</protein>
<dbReference type="VEuPathDB" id="MicrosporidiaDB:AAJ76_2000058386"/>
<gene>
    <name evidence="1" type="ORF">AAJ76_2000058386</name>
</gene>
<dbReference type="AlphaFoldDB" id="A0A0F9WFH9"/>
<name>A0A0F9WFH9_9MICR</name>